<dbReference type="AlphaFoldDB" id="A0A6L6Q782"/>
<sequence length="324" mass="35431">MDMLVLGDSVTWGQGLALDQKFCTLLYQARYKRAPVLNRDMAILAHSGAIIGVDGAPNRKQAHGEVPSPYPSILTQCDMFKGQLAEEAIVIVNGGINDIDPFNIVDPRTSSARLDDMIEERCYKDMVTLLTQVAKKFKGDKVQIVVPGYFPILSAKSDPARLPHFLSAAVGLDISHMLGLGLNFGVNLQLNPALLNPPLLHGHLWSKVIANCHLFFDKSTVCLRRAVNDVNTVLGGHRVRFASVPFKDENAALASDAWLWGVDLTPPIAQDPERVNRFAACNIDEKNLLRLPVCYCASAGHPNDIGAQQYLSAMLQVVTPLSKP</sequence>
<comment type="caution">
    <text evidence="1">The sequence shown here is derived from an EMBL/GenBank/DDBJ whole genome shotgun (WGS) entry which is preliminary data.</text>
</comment>
<evidence type="ECO:0008006" key="3">
    <source>
        <dbReference type="Google" id="ProtNLM"/>
    </source>
</evidence>
<name>A0A6L6Q782_9BURK</name>
<dbReference type="CDD" id="cd00229">
    <property type="entry name" value="SGNH_hydrolase"/>
    <property type="match status" value="1"/>
</dbReference>
<accession>A0A6L6Q782</accession>
<proteinExistence type="predicted"/>
<dbReference type="OrthoDB" id="3919775at2"/>
<dbReference type="GO" id="GO:0016788">
    <property type="term" value="F:hydrolase activity, acting on ester bonds"/>
    <property type="evidence" value="ECO:0007669"/>
    <property type="project" value="UniProtKB-ARBA"/>
</dbReference>
<keyword evidence="2" id="KW-1185">Reference proteome</keyword>
<dbReference type="Gene3D" id="3.40.50.1110">
    <property type="entry name" value="SGNH hydrolase"/>
    <property type="match status" value="1"/>
</dbReference>
<dbReference type="InterPro" id="IPR036514">
    <property type="entry name" value="SGNH_hydro_sf"/>
</dbReference>
<protein>
    <recommendedName>
        <fullName evidence="3">SGNH hydrolase-type esterase domain-containing protein</fullName>
    </recommendedName>
</protein>
<dbReference type="Proteomes" id="UP000484015">
    <property type="component" value="Unassembled WGS sequence"/>
</dbReference>
<evidence type="ECO:0000313" key="1">
    <source>
        <dbReference type="EMBL" id="MTW05314.1"/>
    </source>
</evidence>
<evidence type="ECO:0000313" key="2">
    <source>
        <dbReference type="Proteomes" id="UP000484015"/>
    </source>
</evidence>
<dbReference type="SUPFAM" id="SSF52266">
    <property type="entry name" value="SGNH hydrolase"/>
    <property type="match status" value="1"/>
</dbReference>
<dbReference type="EMBL" id="WNLA01000023">
    <property type="protein sequence ID" value="MTW05314.1"/>
    <property type="molecule type" value="Genomic_DNA"/>
</dbReference>
<reference evidence="1 2" key="1">
    <citation type="submission" date="2019-11" db="EMBL/GenBank/DDBJ databases">
        <title>Type strains purchased from KCTC, JCM and DSMZ.</title>
        <authorList>
            <person name="Lu H."/>
        </authorList>
    </citation>
    <scope>NUCLEOTIDE SEQUENCE [LARGE SCALE GENOMIC DNA]</scope>
    <source>
        <strain evidence="1 2">KCTC 42409</strain>
    </source>
</reference>
<organism evidence="1 2">
    <name type="scientific">Pseudoduganella ginsengisoli</name>
    <dbReference type="NCBI Taxonomy" id="1462440"/>
    <lineage>
        <taxon>Bacteria</taxon>
        <taxon>Pseudomonadati</taxon>
        <taxon>Pseudomonadota</taxon>
        <taxon>Betaproteobacteria</taxon>
        <taxon>Burkholderiales</taxon>
        <taxon>Oxalobacteraceae</taxon>
        <taxon>Telluria group</taxon>
        <taxon>Pseudoduganella</taxon>
    </lineage>
</organism>
<dbReference type="RefSeq" id="WP_155441668.1">
    <property type="nucleotide sequence ID" value="NZ_WNLA01000023.1"/>
</dbReference>
<gene>
    <name evidence="1" type="ORF">GM668_24855</name>
</gene>